<feature type="region of interest" description="Disordered" evidence="1">
    <location>
        <begin position="22"/>
        <end position="59"/>
    </location>
</feature>
<reference evidence="3 4" key="1">
    <citation type="submission" date="2020-08" db="EMBL/GenBank/DDBJ databases">
        <authorList>
            <person name="Ramaprasad A."/>
        </authorList>
    </citation>
    <scope>NUCLEOTIDE SEQUENCE [LARGE SCALE GENOMIC DNA]</scope>
</reference>
<dbReference type="InterPro" id="IPR010882">
    <property type="entry name" value="PCEMA1"/>
</dbReference>
<feature type="region of interest" description="Disordered" evidence="1">
    <location>
        <begin position="85"/>
        <end position="111"/>
    </location>
</feature>
<sequence>MKVMSVGLISLIIFNIVLANNGSDSGPTTNSSSLLEEKTKKTHKTTEESINVKGNGPYEEDYEENYGDMIKDIFMSLEESYQYRRNNSHKQDDVPPPVSKGPKKQKFTKTKTESIIPYSTPEKIYKQNKQLLCNNPEEIKQAEELMVEAVEHLEYHATSKDGYESLGENNDSRISYYKKKHEGHTDVIKANLTFEDPNEYDNIIGSLWDPDTPDFFNKGSVKRKIVRMYNPNLVIIQQRYKDSRADREKYFYALAKKVQISEDATIIVMTSANINDHNTNDKEFYRNTLIKNANLFKTDIDSEYDIRTGKLKKTFVNIAGYLIKKIPAHVSITYINSVSDIQILTT</sequence>
<evidence type="ECO:0000256" key="1">
    <source>
        <dbReference type="SAM" id="MobiDB-lite"/>
    </source>
</evidence>
<feature type="signal peptide" evidence="2">
    <location>
        <begin position="1"/>
        <end position="19"/>
    </location>
</feature>
<dbReference type="EMBL" id="LR865427">
    <property type="protein sequence ID" value="CAD2100784.1"/>
    <property type="molecule type" value="Genomic_DNA"/>
</dbReference>
<feature type="compositionally biased region" description="Polar residues" evidence="1">
    <location>
        <begin position="22"/>
        <end position="34"/>
    </location>
</feature>
<evidence type="ECO:0000313" key="4">
    <source>
        <dbReference type="Proteomes" id="UP000515697"/>
    </source>
</evidence>
<dbReference type="AlphaFoldDB" id="A0A6V7SNU2"/>
<dbReference type="Pfam" id="PF07418">
    <property type="entry name" value="PCEMA1"/>
    <property type="match status" value="1"/>
</dbReference>
<evidence type="ECO:0000313" key="3">
    <source>
        <dbReference type="EMBL" id="CAD2100784.1"/>
    </source>
</evidence>
<protein>
    <submittedName>
        <fullName evidence="3">Fam-a protein</fullName>
    </submittedName>
</protein>
<dbReference type="NCBIfam" id="TIGR01599">
    <property type="entry name" value="PYST-A"/>
    <property type="match status" value="1"/>
</dbReference>
<dbReference type="Gene3D" id="3.30.530.20">
    <property type="match status" value="1"/>
</dbReference>
<dbReference type="VEuPathDB" id="PlasmoDB:PVVCY_1004620"/>
<feature type="chain" id="PRO_5028421093" evidence="2">
    <location>
        <begin position="20"/>
        <end position="346"/>
    </location>
</feature>
<feature type="compositionally biased region" description="Basic and acidic residues" evidence="1">
    <location>
        <begin position="35"/>
        <end position="47"/>
    </location>
</feature>
<accession>A0A6V7SNU2</accession>
<dbReference type="VEuPathDB" id="PlasmoDB:PVBDA_1004730"/>
<dbReference type="Proteomes" id="UP000515697">
    <property type="component" value="Chromosome PVSEL_06"/>
</dbReference>
<dbReference type="VEuPathDB" id="PlasmoDB:PVSEL_0603120"/>
<evidence type="ECO:0000256" key="2">
    <source>
        <dbReference type="SAM" id="SignalP"/>
    </source>
</evidence>
<proteinExistence type="predicted"/>
<dbReference type="InterPro" id="IPR023393">
    <property type="entry name" value="START-like_dom_sf"/>
</dbReference>
<organism evidence="3 4">
    <name type="scientific">Plasmodium vinckei</name>
    <dbReference type="NCBI Taxonomy" id="5860"/>
    <lineage>
        <taxon>Eukaryota</taxon>
        <taxon>Sar</taxon>
        <taxon>Alveolata</taxon>
        <taxon>Apicomplexa</taxon>
        <taxon>Aconoidasida</taxon>
        <taxon>Haemosporida</taxon>
        <taxon>Plasmodiidae</taxon>
        <taxon>Plasmodium</taxon>
        <taxon>Plasmodium (Vinckeia)</taxon>
    </lineage>
</organism>
<keyword evidence="2" id="KW-0732">Signal</keyword>
<gene>
    <name evidence="3" type="ORF">PVSEL_0603120</name>
</gene>
<dbReference type="VEuPathDB" id="PlasmoDB:PVPCR_0602900"/>
<dbReference type="SUPFAM" id="SSF55961">
    <property type="entry name" value="Bet v1-like"/>
    <property type="match status" value="1"/>
</dbReference>
<dbReference type="VEuPathDB" id="PlasmoDB:PVVCY_0904740"/>
<name>A0A6V7SNU2_PLAVN</name>
<dbReference type="InterPro" id="IPR006486">
    <property type="entry name" value="PYST_A"/>
</dbReference>
<dbReference type="VEuPathDB" id="PlasmoDB:PVLDE_1105090"/>